<dbReference type="Proteomes" id="UP000247792">
    <property type="component" value="Unassembled WGS sequence"/>
</dbReference>
<dbReference type="OrthoDB" id="8557903at2"/>
<dbReference type="RefSeq" id="WP_110253148.1">
    <property type="nucleotide sequence ID" value="NZ_QJKB01000001.1"/>
</dbReference>
<dbReference type="AlphaFoldDB" id="A0A318JHJ1"/>
<evidence type="ECO:0000313" key="3">
    <source>
        <dbReference type="Proteomes" id="UP000247792"/>
    </source>
</evidence>
<keyword evidence="3" id="KW-1185">Reference proteome</keyword>
<reference evidence="2 3" key="1">
    <citation type="submission" date="2018-05" db="EMBL/GenBank/DDBJ databases">
        <title>Genomic Encyclopedia of Type Strains, Phase IV (KMG-IV): sequencing the most valuable type-strain genomes for metagenomic binning, comparative biology and taxonomic classification.</title>
        <authorList>
            <person name="Goeker M."/>
        </authorList>
    </citation>
    <scope>NUCLEOTIDE SEQUENCE [LARGE SCALE GENOMIC DNA]</scope>
    <source>
        <strain evidence="2 3">DSM 19792</strain>
    </source>
</reference>
<comment type="caution">
    <text evidence="2">The sequence shown here is derived from an EMBL/GenBank/DDBJ whole genome shotgun (WGS) entry which is preliminary data.</text>
</comment>
<evidence type="ECO:0000313" key="2">
    <source>
        <dbReference type="EMBL" id="PXX46692.1"/>
    </source>
</evidence>
<dbReference type="GO" id="GO:0009276">
    <property type="term" value="C:Gram-negative-bacterium-type cell wall"/>
    <property type="evidence" value="ECO:0007669"/>
    <property type="project" value="InterPro"/>
</dbReference>
<protein>
    <submittedName>
        <fullName evidence="2">Type II secretion system protein L (GspL)</fullName>
    </submittedName>
</protein>
<feature type="domain" description="GspL cytoplasmic actin-ATPase-like" evidence="1">
    <location>
        <begin position="39"/>
        <end position="231"/>
    </location>
</feature>
<dbReference type="InterPro" id="IPR007812">
    <property type="entry name" value="T2SS_protein-GspL"/>
</dbReference>
<evidence type="ECO:0000259" key="1">
    <source>
        <dbReference type="Pfam" id="PF05134"/>
    </source>
</evidence>
<accession>A0A318JHJ1</accession>
<sequence>MASTLYISLPSRVAAQHSPDWTAQALAFALISTEGRLQQQGQSTLQELKSLALSAKQVAFILAASDTSLLTTKVPPMSAAKLKQALPNLLEDQLISDPADLVLVSGDLVNGEITVAVTDKSWLESLAKRLKDWPLKKISAYPAQLALAFDLSSQTASALIDEKNEGLELSLRDGVWHGLGLSLENSSVAAALPMLAQLSNSAKIAAYVPAGAVEDCQLALKTEELEDRLTVMPVSWVNRVAGIGATTPDLMTGVATEHMAGFDWNKWRWPLRLAIALLIVNVLALNLEWFNMKREEKEQKNALNQVFRNAYPKETVISDPLKQMQQKVNIAKRAAGQFAVNDFAVMAMQFSQIWDRVGVPGGIASIEYKDRSLFVRAKPNVQIPMDALRSALAEQSMKISTSSDGSLRIATGGKN</sequence>
<name>A0A318JHJ1_9BURK</name>
<dbReference type="SUPFAM" id="SSF53067">
    <property type="entry name" value="Actin-like ATPase domain"/>
    <property type="match status" value="1"/>
</dbReference>
<gene>
    <name evidence="2" type="ORF">DFR42_101265</name>
</gene>
<dbReference type="InterPro" id="IPR024230">
    <property type="entry name" value="GspL_cyto_dom"/>
</dbReference>
<dbReference type="Gene3D" id="3.30.420.380">
    <property type="match status" value="1"/>
</dbReference>
<dbReference type="PIRSF" id="PIRSF015761">
    <property type="entry name" value="Protein_L"/>
    <property type="match status" value="1"/>
</dbReference>
<dbReference type="InterPro" id="IPR043129">
    <property type="entry name" value="ATPase_NBD"/>
</dbReference>
<dbReference type="Pfam" id="PF05134">
    <property type="entry name" value="T2SSL"/>
    <property type="match status" value="1"/>
</dbReference>
<organism evidence="2 3">
    <name type="scientific">Undibacterium pigrum</name>
    <dbReference type="NCBI Taxonomy" id="401470"/>
    <lineage>
        <taxon>Bacteria</taxon>
        <taxon>Pseudomonadati</taxon>
        <taxon>Pseudomonadota</taxon>
        <taxon>Betaproteobacteria</taxon>
        <taxon>Burkholderiales</taxon>
        <taxon>Oxalobacteraceae</taxon>
        <taxon>Undibacterium</taxon>
    </lineage>
</organism>
<proteinExistence type="predicted"/>
<dbReference type="EMBL" id="QJKB01000001">
    <property type="protein sequence ID" value="PXX46692.1"/>
    <property type="molecule type" value="Genomic_DNA"/>
</dbReference>
<dbReference type="NCBIfam" id="TIGR01709">
    <property type="entry name" value="typeII_sec_gspL"/>
    <property type="match status" value="1"/>
</dbReference>
<dbReference type="GO" id="GO:0015627">
    <property type="term" value="C:type II protein secretion system complex"/>
    <property type="evidence" value="ECO:0007669"/>
    <property type="project" value="InterPro"/>
</dbReference>
<dbReference type="GO" id="GO:0015628">
    <property type="term" value="P:protein secretion by the type II secretion system"/>
    <property type="evidence" value="ECO:0007669"/>
    <property type="project" value="InterPro"/>
</dbReference>